<evidence type="ECO:0000313" key="2">
    <source>
        <dbReference type="EMBL" id="CAJ0602469.1"/>
    </source>
</evidence>
<protein>
    <submittedName>
        <fullName evidence="2">Uncharacterized protein</fullName>
    </submittedName>
</protein>
<dbReference type="EMBL" id="CATQJL010000305">
    <property type="protein sequence ID" value="CAJ0602469.1"/>
    <property type="molecule type" value="Genomic_DNA"/>
</dbReference>
<keyword evidence="1" id="KW-0732">Signal</keyword>
<dbReference type="AlphaFoldDB" id="A0AA36H1U0"/>
<evidence type="ECO:0000313" key="3">
    <source>
        <dbReference type="Proteomes" id="UP001176961"/>
    </source>
</evidence>
<gene>
    <name evidence="2" type="ORF">CYNAS_LOCUS14452</name>
</gene>
<dbReference type="Proteomes" id="UP001176961">
    <property type="component" value="Unassembled WGS sequence"/>
</dbReference>
<organism evidence="2 3">
    <name type="scientific">Cylicocyclus nassatus</name>
    <name type="common">Nematode worm</name>
    <dbReference type="NCBI Taxonomy" id="53992"/>
    <lineage>
        <taxon>Eukaryota</taxon>
        <taxon>Metazoa</taxon>
        <taxon>Ecdysozoa</taxon>
        <taxon>Nematoda</taxon>
        <taxon>Chromadorea</taxon>
        <taxon>Rhabditida</taxon>
        <taxon>Rhabditina</taxon>
        <taxon>Rhabditomorpha</taxon>
        <taxon>Strongyloidea</taxon>
        <taxon>Strongylidae</taxon>
        <taxon>Cylicocyclus</taxon>
    </lineage>
</organism>
<comment type="caution">
    <text evidence="2">The sequence shown here is derived from an EMBL/GenBank/DDBJ whole genome shotgun (WGS) entry which is preliminary data.</text>
</comment>
<evidence type="ECO:0000256" key="1">
    <source>
        <dbReference type="SAM" id="SignalP"/>
    </source>
</evidence>
<dbReference type="InterPro" id="IPR045860">
    <property type="entry name" value="Snake_toxin-like_sf"/>
</dbReference>
<feature type="chain" id="PRO_5041215878" evidence="1">
    <location>
        <begin position="18"/>
        <end position="139"/>
    </location>
</feature>
<proteinExistence type="predicted"/>
<reference evidence="2" key="1">
    <citation type="submission" date="2023-07" db="EMBL/GenBank/DDBJ databases">
        <authorList>
            <consortium name="CYATHOMIX"/>
        </authorList>
    </citation>
    <scope>NUCLEOTIDE SEQUENCE</scope>
    <source>
        <strain evidence="2">N/A</strain>
    </source>
</reference>
<keyword evidence="3" id="KW-1185">Reference proteome</keyword>
<accession>A0AA36H1U0</accession>
<sequence length="139" mass="14872">MLAKYICFVSIVATGTALMCKMCDNHITCAHELTELCPPHTQCYTIKRQGRATHKGCASSCAALPFAAGAECATCNHRDHCNDNTFTMGSYGSLGEGVRPSHHNNGEHRGHIGGGVYPNSSPISTISSFAFVMAFISFL</sequence>
<name>A0AA36H1U0_CYLNA</name>
<feature type="signal peptide" evidence="1">
    <location>
        <begin position="1"/>
        <end position="17"/>
    </location>
</feature>
<dbReference type="SUPFAM" id="SSF57302">
    <property type="entry name" value="Snake toxin-like"/>
    <property type="match status" value="1"/>
</dbReference>